<dbReference type="EMBL" id="CM029037">
    <property type="protein sequence ID" value="KAG2656483.1"/>
    <property type="molecule type" value="Genomic_DNA"/>
</dbReference>
<sequence>RRKRCCSAVLRPSYVATRHPWCRALRQYHPGQDQVSSRLLDPAPNSPGHRPAGHRLWPLRGSHLGTAPHPRPWGPRGEDQPLVDTAGKTRTHASLLSRQCHVWMVVKRSGCRSMPLEESSIG</sequence>
<comment type="caution">
    <text evidence="2">The sequence shown here is derived from an EMBL/GenBank/DDBJ whole genome shotgun (WGS) entry which is preliminary data.</text>
</comment>
<evidence type="ECO:0000313" key="2">
    <source>
        <dbReference type="EMBL" id="KAG2656483.1"/>
    </source>
</evidence>
<evidence type="ECO:0000256" key="1">
    <source>
        <dbReference type="SAM" id="MobiDB-lite"/>
    </source>
</evidence>
<gene>
    <name evidence="2" type="ORF">PVAP13_1KG087377</name>
</gene>
<dbReference type="Proteomes" id="UP000823388">
    <property type="component" value="Chromosome 1K"/>
</dbReference>
<name>A0A8T0XGR5_PANVG</name>
<dbReference type="AlphaFoldDB" id="A0A8T0XGR5"/>
<feature type="non-terminal residue" evidence="2">
    <location>
        <position position="1"/>
    </location>
</feature>
<feature type="region of interest" description="Disordered" evidence="1">
    <location>
        <begin position="33"/>
        <end position="84"/>
    </location>
</feature>
<protein>
    <submittedName>
        <fullName evidence="2">Uncharacterized protein</fullName>
    </submittedName>
</protein>
<proteinExistence type="predicted"/>
<keyword evidence="3" id="KW-1185">Reference proteome</keyword>
<organism evidence="2 3">
    <name type="scientific">Panicum virgatum</name>
    <name type="common">Blackwell switchgrass</name>
    <dbReference type="NCBI Taxonomy" id="38727"/>
    <lineage>
        <taxon>Eukaryota</taxon>
        <taxon>Viridiplantae</taxon>
        <taxon>Streptophyta</taxon>
        <taxon>Embryophyta</taxon>
        <taxon>Tracheophyta</taxon>
        <taxon>Spermatophyta</taxon>
        <taxon>Magnoliopsida</taxon>
        <taxon>Liliopsida</taxon>
        <taxon>Poales</taxon>
        <taxon>Poaceae</taxon>
        <taxon>PACMAD clade</taxon>
        <taxon>Panicoideae</taxon>
        <taxon>Panicodae</taxon>
        <taxon>Paniceae</taxon>
        <taxon>Panicinae</taxon>
        <taxon>Panicum</taxon>
        <taxon>Panicum sect. Hiantes</taxon>
    </lineage>
</organism>
<evidence type="ECO:0000313" key="3">
    <source>
        <dbReference type="Proteomes" id="UP000823388"/>
    </source>
</evidence>
<accession>A0A8T0XGR5</accession>
<reference evidence="2" key="1">
    <citation type="submission" date="2020-05" db="EMBL/GenBank/DDBJ databases">
        <title>WGS assembly of Panicum virgatum.</title>
        <authorList>
            <person name="Lovell J.T."/>
            <person name="Jenkins J."/>
            <person name="Shu S."/>
            <person name="Juenger T.E."/>
            <person name="Schmutz J."/>
        </authorList>
    </citation>
    <scope>NUCLEOTIDE SEQUENCE</scope>
    <source>
        <strain evidence="2">AP13</strain>
    </source>
</reference>